<dbReference type="SUPFAM" id="SSF47616">
    <property type="entry name" value="GST C-terminal domain-like"/>
    <property type="match status" value="1"/>
</dbReference>
<proteinExistence type="predicted"/>
<feature type="domain" description="GST C-terminal" evidence="2">
    <location>
        <begin position="84"/>
        <end position="221"/>
    </location>
</feature>
<dbReference type="Gene3D" id="3.40.30.10">
    <property type="entry name" value="Glutaredoxin"/>
    <property type="match status" value="1"/>
</dbReference>
<dbReference type="InterPro" id="IPR040079">
    <property type="entry name" value="Glutathione_S-Trfase"/>
</dbReference>
<dbReference type="PROSITE" id="PS50404">
    <property type="entry name" value="GST_NTER"/>
    <property type="match status" value="1"/>
</dbReference>
<dbReference type="Proteomes" id="UP001652503">
    <property type="component" value="Unassembled WGS sequence"/>
</dbReference>
<keyword evidence="4" id="KW-1185">Reference proteome</keyword>
<dbReference type="SFLD" id="SFLDG00358">
    <property type="entry name" value="Main_(cytGST)"/>
    <property type="match status" value="1"/>
</dbReference>
<dbReference type="SFLD" id="SFLDS00019">
    <property type="entry name" value="Glutathione_Transferase_(cytos"/>
    <property type="match status" value="1"/>
</dbReference>
<dbReference type="Pfam" id="PF13409">
    <property type="entry name" value="GST_N_2"/>
    <property type="match status" value="1"/>
</dbReference>
<dbReference type="CDD" id="cd03057">
    <property type="entry name" value="GST_N_Beta"/>
    <property type="match status" value="1"/>
</dbReference>
<dbReference type="InterPro" id="IPR036249">
    <property type="entry name" value="Thioredoxin-like_sf"/>
</dbReference>
<dbReference type="PANTHER" id="PTHR44051:SF8">
    <property type="entry name" value="GLUTATHIONE S-TRANSFERASE GSTA"/>
    <property type="match status" value="1"/>
</dbReference>
<name>A0ABT2Z2U1_9RHOB</name>
<feature type="domain" description="GST N-terminal" evidence="1">
    <location>
        <begin position="1"/>
        <end position="80"/>
    </location>
</feature>
<dbReference type="SUPFAM" id="SSF52833">
    <property type="entry name" value="Thioredoxin-like"/>
    <property type="match status" value="1"/>
</dbReference>
<organism evidence="3 4">
    <name type="scientific">Albidovulum sediminicola</name>
    <dbReference type="NCBI Taxonomy" id="2984331"/>
    <lineage>
        <taxon>Bacteria</taxon>
        <taxon>Pseudomonadati</taxon>
        <taxon>Pseudomonadota</taxon>
        <taxon>Alphaproteobacteria</taxon>
        <taxon>Rhodobacterales</taxon>
        <taxon>Paracoccaceae</taxon>
        <taxon>Albidovulum</taxon>
    </lineage>
</organism>
<dbReference type="PANTHER" id="PTHR44051">
    <property type="entry name" value="GLUTATHIONE S-TRANSFERASE-RELATED"/>
    <property type="match status" value="1"/>
</dbReference>
<protein>
    <submittedName>
        <fullName evidence="3">Glutathione S-transferase family protein</fullName>
    </submittedName>
</protein>
<evidence type="ECO:0000259" key="1">
    <source>
        <dbReference type="PROSITE" id="PS50404"/>
    </source>
</evidence>
<comment type="caution">
    <text evidence="3">The sequence shown here is derived from an EMBL/GenBank/DDBJ whole genome shotgun (WGS) entry which is preliminary data.</text>
</comment>
<dbReference type="Gene3D" id="1.20.1050.10">
    <property type="match status" value="1"/>
</dbReference>
<dbReference type="InterPro" id="IPR036282">
    <property type="entry name" value="Glutathione-S-Trfase_C_sf"/>
</dbReference>
<dbReference type="InterPro" id="IPR010987">
    <property type="entry name" value="Glutathione-S-Trfase_C-like"/>
</dbReference>
<dbReference type="PROSITE" id="PS50405">
    <property type="entry name" value="GST_CTER"/>
    <property type="match status" value="1"/>
</dbReference>
<gene>
    <name evidence="3" type="ORF">OE647_11955</name>
</gene>
<dbReference type="EMBL" id="JAOWLA010000010">
    <property type="protein sequence ID" value="MCV2865439.1"/>
    <property type="molecule type" value="Genomic_DNA"/>
</dbReference>
<evidence type="ECO:0000259" key="2">
    <source>
        <dbReference type="PROSITE" id="PS50405"/>
    </source>
</evidence>
<sequence length="230" mass="24897">MYVLHYAPDNASLIVRLALLELGAPFETALVDRSVRAQDGPAYRRLNPNGLIPALETPEGALFETGAILLWLSERHGALAPAPGNPERGHFLKWLFFVSNTLHADARLFFYAERHAGQGADVAAFRAATRDRIAGHLGLLEAMAATRPAWFSPDTPSVLTLYVCGLLRWIALYPVEMAGWLDLARYPALRAIAAATEARPSAAEAARMEGLGTTIFTQPSYACPPEGSAT</sequence>
<evidence type="ECO:0000313" key="4">
    <source>
        <dbReference type="Proteomes" id="UP001652503"/>
    </source>
</evidence>
<dbReference type="InterPro" id="IPR004045">
    <property type="entry name" value="Glutathione_S-Trfase_N"/>
</dbReference>
<evidence type="ECO:0000313" key="3">
    <source>
        <dbReference type="EMBL" id="MCV2865439.1"/>
    </source>
</evidence>
<dbReference type="RefSeq" id="WP_263721959.1">
    <property type="nucleotide sequence ID" value="NZ_JAOWLA010000010.1"/>
</dbReference>
<reference evidence="3 4" key="1">
    <citation type="submission" date="2022-10" db="EMBL/GenBank/DDBJ databases">
        <title>Defluviimonas sp. nov., isolated from ocean surface water.</title>
        <authorList>
            <person name="He W."/>
            <person name="Wang L."/>
            <person name="Zhang D.-F."/>
        </authorList>
    </citation>
    <scope>NUCLEOTIDE SEQUENCE [LARGE SCALE GENOMIC DNA]</scope>
    <source>
        <strain evidence="3 4">WL0075</strain>
    </source>
</reference>
<accession>A0ABT2Z2U1</accession>